<gene>
    <name evidence="2" type="ORF">C447_07643</name>
</gene>
<keyword evidence="1" id="KW-0472">Membrane</keyword>
<reference evidence="2 3" key="1">
    <citation type="journal article" date="2014" name="PLoS Genet.">
        <title>Phylogenetically driven sequencing of extremely halophilic archaea reveals strategies for static and dynamic osmo-response.</title>
        <authorList>
            <person name="Becker E.A."/>
            <person name="Seitzer P.M."/>
            <person name="Tritt A."/>
            <person name="Larsen D."/>
            <person name="Krusor M."/>
            <person name="Yao A.I."/>
            <person name="Wu D."/>
            <person name="Madern D."/>
            <person name="Eisen J.A."/>
            <person name="Darling A.E."/>
            <person name="Facciotti M.T."/>
        </authorList>
    </citation>
    <scope>NUCLEOTIDE SEQUENCE [LARGE SCALE GENOMIC DNA]</scope>
    <source>
        <strain evidence="2 3">100A6</strain>
    </source>
</reference>
<accession>M0LZP5</accession>
<dbReference type="InterPro" id="IPR040493">
    <property type="entry name" value="DUF5518"/>
</dbReference>
<feature type="transmembrane region" description="Helical" evidence="1">
    <location>
        <begin position="39"/>
        <end position="56"/>
    </location>
</feature>
<name>M0LZP5_9EURY</name>
<keyword evidence="1" id="KW-0812">Transmembrane</keyword>
<comment type="caution">
    <text evidence="2">The sequence shown here is derived from an EMBL/GenBank/DDBJ whole genome shotgun (WGS) entry which is preliminary data.</text>
</comment>
<dbReference type="Proteomes" id="UP000011566">
    <property type="component" value="Unassembled WGS sequence"/>
</dbReference>
<keyword evidence="1" id="KW-1133">Transmembrane helix</keyword>
<proteinExistence type="predicted"/>
<keyword evidence="3" id="KW-1185">Reference proteome</keyword>
<dbReference type="eggNOG" id="arCOG08994">
    <property type="taxonomic scope" value="Archaea"/>
</dbReference>
<organism evidence="2 3">
    <name type="scientific">Halococcus hamelinensis 100A6</name>
    <dbReference type="NCBI Taxonomy" id="1132509"/>
    <lineage>
        <taxon>Archaea</taxon>
        <taxon>Methanobacteriati</taxon>
        <taxon>Methanobacteriota</taxon>
        <taxon>Stenosarchaea group</taxon>
        <taxon>Halobacteria</taxon>
        <taxon>Halobacteriales</taxon>
        <taxon>Halococcaceae</taxon>
        <taxon>Halococcus</taxon>
    </lineage>
</organism>
<evidence type="ECO:0000313" key="3">
    <source>
        <dbReference type="Proteomes" id="UP000011566"/>
    </source>
</evidence>
<feature type="transmembrane region" description="Helical" evidence="1">
    <location>
        <begin position="68"/>
        <end position="89"/>
    </location>
</feature>
<dbReference type="AlphaFoldDB" id="M0LZP5"/>
<sequence length="146" mass="14570">MATSSSRRLDGIWKYGLLGGVGSIPLTAALSAWRGSVTTLSGNGVLAGATLAGYLAANASREASRAGLIAGVVGGAPFTVWTVGTLLGIPDGTVVVWSNPVPEVALLLSVAFALTLLSMIAGVIGGLIGGWLSGKTHPRRTKSAGN</sequence>
<dbReference type="Pfam" id="PF17647">
    <property type="entry name" value="DUF5518"/>
    <property type="match status" value="1"/>
</dbReference>
<dbReference type="RefSeq" id="WP_007692543.1">
    <property type="nucleotide sequence ID" value="NZ_AJRK01000417.1"/>
</dbReference>
<protein>
    <recommendedName>
        <fullName evidence="4">DUF5518 domain-containing protein</fullName>
    </recommendedName>
</protein>
<feature type="transmembrane region" description="Helical" evidence="1">
    <location>
        <begin position="104"/>
        <end position="132"/>
    </location>
</feature>
<evidence type="ECO:0008006" key="4">
    <source>
        <dbReference type="Google" id="ProtNLM"/>
    </source>
</evidence>
<evidence type="ECO:0000313" key="2">
    <source>
        <dbReference type="EMBL" id="EMA39012.1"/>
    </source>
</evidence>
<evidence type="ECO:0000256" key="1">
    <source>
        <dbReference type="SAM" id="Phobius"/>
    </source>
</evidence>
<dbReference type="EMBL" id="AOMB01000022">
    <property type="protein sequence ID" value="EMA39012.1"/>
    <property type="molecule type" value="Genomic_DNA"/>
</dbReference>
<feature type="transmembrane region" description="Helical" evidence="1">
    <location>
        <begin position="12"/>
        <end position="33"/>
    </location>
</feature>
<dbReference type="OrthoDB" id="340084at2157"/>